<organism evidence="1 2">
    <name type="scientific">Euhalothece natronophila Z-M001</name>
    <dbReference type="NCBI Taxonomy" id="522448"/>
    <lineage>
        <taxon>Bacteria</taxon>
        <taxon>Bacillati</taxon>
        <taxon>Cyanobacteriota</taxon>
        <taxon>Cyanophyceae</taxon>
        <taxon>Oscillatoriophycideae</taxon>
        <taxon>Chroococcales</taxon>
        <taxon>Halothecacae</taxon>
        <taxon>Halothece cluster</taxon>
        <taxon>Euhalothece</taxon>
    </lineage>
</organism>
<dbReference type="AlphaFoldDB" id="A0A5B8NIB3"/>
<evidence type="ECO:0008006" key="3">
    <source>
        <dbReference type="Google" id="ProtNLM"/>
    </source>
</evidence>
<dbReference type="KEGG" id="enn:FRE64_01080"/>
<reference evidence="1 2" key="1">
    <citation type="submission" date="2019-08" db="EMBL/GenBank/DDBJ databases">
        <title>Carotenoids and Carotenoid Binding Proteins in the Halophilic Cyanobacterium Euhalothece sp. ZM00.</title>
        <authorList>
            <person name="Cho S.M."/>
            <person name="Song J.Y."/>
            <person name="Park Y.-I."/>
        </authorList>
    </citation>
    <scope>NUCLEOTIDE SEQUENCE [LARGE SCALE GENOMIC DNA]</scope>
    <source>
        <strain evidence="1 2">Z-M001</strain>
    </source>
</reference>
<protein>
    <recommendedName>
        <fullName evidence="3">TIGR04255 family protein</fullName>
    </recommendedName>
</protein>
<gene>
    <name evidence="1" type="ORF">FRE64_01080</name>
</gene>
<accession>A0A5B8NIB3</accession>
<dbReference type="EMBL" id="CP042326">
    <property type="protein sequence ID" value="QDZ38657.1"/>
    <property type="molecule type" value="Genomic_DNA"/>
</dbReference>
<keyword evidence="2" id="KW-1185">Reference proteome</keyword>
<dbReference type="OrthoDB" id="570991at2"/>
<dbReference type="RefSeq" id="WP_146294268.1">
    <property type="nucleotide sequence ID" value="NZ_CP042326.1"/>
</dbReference>
<evidence type="ECO:0000313" key="2">
    <source>
        <dbReference type="Proteomes" id="UP000318453"/>
    </source>
</evidence>
<sequence length="236" mass="27100">MVNLSPQFFKQSMEVQEIAITLVVKGLNPAMLTLENCHAWGVIPEDWELSKNPMISSQQARLNFKNGVNVMAKPHQINFAEPIPVKGVEGMKFAAVAKQFVDQLTQVNYQQLRIEPRLIIVFNHQENDLRNYPREFILDYLMASGPWLNVGERSPQIAVNFTYQFPEYQLQLNIQEGYSQQSNQSSVRGLVFSGSFIYPINEKKSRESIKGEIDTWSNQLNQFQTIVKEQFLGKKG</sequence>
<proteinExistence type="predicted"/>
<evidence type="ECO:0000313" key="1">
    <source>
        <dbReference type="EMBL" id="QDZ38657.1"/>
    </source>
</evidence>
<name>A0A5B8NIB3_9CHRO</name>
<dbReference type="Proteomes" id="UP000318453">
    <property type="component" value="Chromosome"/>
</dbReference>